<dbReference type="Proteomes" id="UP001319080">
    <property type="component" value="Unassembled WGS sequence"/>
</dbReference>
<organism evidence="1 2">
    <name type="scientific">Dawidia cretensis</name>
    <dbReference type="NCBI Taxonomy" id="2782350"/>
    <lineage>
        <taxon>Bacteria</taxon>
        <taxon>Pseudomonadati</taxon>
        <taxon>Bacteroidota</taxon>
        <taxon>Cytophagia</taxon>
        <taxon>Cytophagales</taxon>
        <taxon>Chryseotaleaceae</taxon>
        <taxon>Dawidia</taxon>
    </lineage>
</organism>
<evidence type="ECO:0000313" key="2">
    <source>
        <dbReference type="Proteomes" id="UP001319080"/>
    </source>
</evidence>
<proteinExistence type="predicted"/>
<sequence>MDTVRYTPLLKNCFRAMTGLADIIQEEDAKKTQQQFNEEIDLLIDHLITIKRVNALTYEASPRLPFTFASLILN</sequence>
<comment type="caution">
    <text evidence="1">The sequence shown here is derived from an EMBL/GenBank/DDBJ whole genome shotgun (WGS) entry which is preliminary data.</text>
</comment>
<protein>
    <submittedName>
        <fullName evidence="1">Uncharacterized protein</fullName>
    </submittedName>
</protein>
<dbReference type="AlphaFoldDB" id="A0AAP2GTI1"/>
<evidence type="ECO:0000313" key="1">
    <source>
        <dbReference type="EMBL" id="MBT1708223.1"/>
    </source>
</evidence>
<name>A0AAP2GTI1_9BACT</name>
<keyword evidence="2" id="KW-1185">Reference proteome</keyword>
<gene>
    <name evidence="1" type="ORF">KK062_08310</name>
</gene>
<dbReference type="EMBL" id="JAHESE010000005">
    <property type="protein sequence ID" value="MBT1708223.1"/>
    <property type="molecule type" value="Genomic_DNA"/>
</dbReference>
<accession>A0AAP2GTI1</accession>
<reference evidence="1 2" key="1">
    <citation type="submission" date="2021-05" db="EMBL/GenBank/DDBJ databases">
        <title>A Polyphasic approach of four new species of the genus Ohtaekwangia: Ohtaekwangia histidinii sp. nov., Ohtaekwangia cretensis sp. nov., Ohtaekwangia indiensis sp. nov., Ohtaekwangia reichenbachii sp. nov. from diverse environment.</title>
        <authorList>
            <person name="Octaviana S."/>
        </authorList>
    </citation>
    <scope>NUCLEOTIDE SEQUENCE [LARGE SCALE GENOMIC DNA]</scope>
    <source>
        <strain evidence="1 2">PWU5</strain>
    </source>
</reference>
<dbReference type="RefSeq" id="WP_254083813.1">
    <property type="nucleotide sequence ID" value="NZ_JAHESE010000005.1"/>
</dbReference>